<proteinExistence type="predicted"/>
<sequence length="226" mass="24147">MVNARAMLPIPKHMSEAPGQTKRSEQKARNTVTGDHGEPKVNALRQDAPTHPRKSSPAPASGPPKHTHTENSVLLLSGGNDSCWTTKWPAATAGYAIMARKSGQGNAAQRGGGLNLERAEKNDIAVAGPYKEDIVAYACGVSHVLGSSGQAKTWPGGPGSDIGMASIRLESEPEQLDLNDRVHCHSTGSLTVLPVTFVTYVHASVEEGDVVRGLREWRQELRIGFE</sequence>
<accession>A0AAN6T0J6</accession>
<comment type="caution">
    <text evidence="2">The sequence shown here is derived from an EMBL/GenBank/DDBJ whole genome shotgun (WGS) entry which is preliminary data.</text>
</comment>
<evidence type="ECO:0000313" key="3">
    <source>
        <dbReference type="Proteomes" id="UP001305647"/>
    </source>
</evidence>
<reference evidence="2" key="2">
    <citation type="submission" date="2023-05" db="EMBL/GenBank/DDBJ databases">
        <authorList>
            <consortium name="Lawrence Berkeley National Laboratory"/>
            <person name="Steindorff A."/>
            <person name="Hensen N."/>
            <person name="Bonometti L."/>
            <person name="Westerberg I."/>
            <person name="Brannstrom I.O."/>
            <person name="Guillou S."/>
            <person name="Cros-Aarteil S."/>
            <person name="Calhoun S."/>
            <person name="Haridas S."/>
            <person name="Kuo A."/>
            <person name="Mondo S."/>
            <person name="Pangilinan J."/>
            <person name="Riley R."/>
            <person name="Labutti K."/>
            <person name="Andreopoulos B."/>
            <person name="Lipzen A."/>
            <person name="Chen C."/>
            <person name="Yanf M."/>
            <person name="Daum C."/>
            <person name="Ng V."/>
            <person name="Clum A."/>
            <person name="Ohm R."/>
            <person name="Martin F."/>
            <person name="Silar P."/>
            <person name="Natvig D."/>
            <person name="Lalanne C."/>
            <person name="Gautier V."/>
            <person name="Ament-Velasquez S.L."/>
            <person name="Kruys A."/>
            <person name="Hutchinson M.I."/>
            <person name="Powell A.J."/>
            <person name="Barry K."/>
            <person name="Miller A.N."/>
            <person name="Grigoriev I.V."/>
            <person name="Debuchy R."/>
            <person name="Gladieux P."/>
            <person name="Thoren M.H."/>
            <person name="Johannesson H."/>
        </authorList>
    </citation>
    <scope>NUCLEOTIDE SEQUENCE</scope>
    <source>
        <strain evidence="2">CBS 757.83</strain>
    </source>
</reference>
<gene>
    <name evidence="2" type="ORF">N658DRAFT_487414</name>
</gene>
<dbReference type="Proteomes" id="UP001305647">
    <property type="component" value="Unassembled WGS sequence"/>
</dbReference>
<dbReference type="AlphaFoldDB" id="A0AAN6T0J6"/>
<reference evidence="2" key="1">
    <citation type="journal article" date="2023" name="Mol. Phylogenet. Evol.">
        <title>Genome-scale phylogeny and comparative genomics of the fungal order Sordariales.</title>
        <authorList>
            <person name="Hensen N."/>
            <person name="Bonometti L."/>
            <person name="Westerberg I."/>
            <person name="Brannstrom I.O."/>
            <person name="Guillou S."/>
            <person name="Cros-Aarteil S."/>
            <person name="Calhoun S."/>
            <person name="Haridas S."/>
            <person name="Kuo A."/>
            <person name="Mondo S."/>
            <person name="Pangilinan J."/>
            <person name="Riley R."/>
            <person name="LaButti K."/>
            <person name="Andreopoulos B."/>
            <person name="Lipzen A."/>
            <person name="Chen C."/>
            <person name="Yan M."/>
            <person name="Daum C."/>
            <person name="Ng V."/>
            <person name="Clum A."/>
            <person name="Steindorff A."/>
            <person name="Ohm R.A."/>
            <person name="Martin F."/>
            <person name="Silar P."/>
            <person name="Natvig D.O."/>
            <person name="Lalanne C."/>
            <person name="Gautier V."/>
            <person name="Ament-Velasquez S.L."/>
            <person name="Kruys A."/>
            <person name="Hutchinson M.I."/>
            <person name="Powell A.J."/>
            <person name="Barry K."/>
            <person name="Miller A.N."/>
            <person name="Grigoriev I.V."/>
            <person name="Debuchy R."/>
            <person name="Gladieux P."/>
            <person name="Hiltunen Thoren M."/>
            <person name="Johannesson H."/>
        </authorList>
    </citation>
    <scope>NUCLEOTIDE SEQUENCE</scope>
    <source>
        <strain evidence="2">CBS 757.83</strain>
    </source>
</reference>
<evidence type="ECO:0000256" key="1">
    <source>
        <dbReference type="SAM" id="MobiDB-lite"/>
    </source>
</evidence>
<feature type="region of interest" description="Disordered" evidence="1">
    <location>
        <begin position="1"/>
        <end position="72"/>
    </location>
</feature>
<protein>
    <submittedName>
        <fullName evidence="2">Uncharacterized protein</fullName>
    </submittedName>
</protein>
<keyword evidence="3" id="KW-1185">Reference proteome</keyword>
<evidence type="ECO:0000313" key="2">
    <source>
        <dbReference type="EMBL" id="KAK4099836.1"/>
    </source>
</evidence>
<name>A0AAN6T0J6_9PEZI</name>
<organism evidence="2 3">
    <name type="scientific">Parathielavia hyrcaniae</name>
    <dbReference type="NCBI Taxonomy" id="113614"/>
    <lineage>
        <taxon>Eukaryota</taxon>
        <taxon>Fungi</taxon>
        <taxon>Dikarya</taxon>
        <taxon>Ascomycota</taxon>
        <taxon>Pezizomycotina</taxon>
        <taxon>Sordariomycetes</taxon>
        <taxon>Sordariomycetidae</taxon>
        <taxon>Sordariales</taxon>
        <taxon>Chaetomiaceae</taxon>
        <taxon>Parathielavia</taxon>
    </lineage>
</organism>
<dbReference type="EMBL" id="MU863646">
    <property type="protein sequence ID" value="KAK4099836.1"/>
    <property type="molecule type" value="Genomic_DNA"/>
</dbReference>